<protein>
    <submittedName>
        <fullName evidence="2">Maltodextrin ABC transporter, permease protein MdxG</fullName>
    </submittedName>
</protein>
<dbReference type="EMBL" id="CADCVB010000132">
    <property type="protein sequence ID" value="CAA9434973.1"/>
    <property type="molecule type" value="Genomic_DNA"/>
</dbReference>
<gene>
    <name evidence="2" type="ORF">AVDCRST_MAG78-1966</name>
</gene>
<feature type="region of interest" description="Disordered" evidence="1">
    <location>
        <begin position="79"/>
        <end position="100"/>
    </location>
</feature>
<feature type="non-terminal residue" evidence="2">
    <location>
        <position position="282"/>
    </location>
</feature>
<proteinExistence type="predicted"/>
<feature type="region of interest" description="Disordered" evidence="1">
    <location>
        <begin position="228"/>
        <end position="282"/>
    </location>
</feature>
<evidence type="ECO:0000313" key="2">
    <source>
        <dbReference type="EMBL" id="CAA9434973.1"/>
    </source>
</evidence>
<feature type="region of interest" description="Disordered" evidence="1">
    <location>
        <begin position="39"/>
        <end position="64"/>
    </location>
</feature>
<feature type="compositionally biased region" description="Gly residues" evidence="1">
    <location>
        <begin position="246"/>
        <end position="257"/>
    </location>
</feature>
<feature type="non-terminal residue" evidence="2">
    <location>
        <position position="1"/>
    </location>
</feature>
<organism evidence="2">
    <name type="scientific">uncultured Rubrobacteraceae bacterium</name>
    <dbReference type="NCBI Taxonomy" id="349277"/>
    <lineage>
        <taxon>Bacteria</taxon>
        <taxon>Bacillati</taxon>
        <taxon>Actinomycetota</taxon>
        <taxon>Rubrobacteria</taxon>
        <taxon>Rubrobacterales</taxon>
        <taxon>Rubrobacteraceae</taxon>
        <taxon>environmental samples</taxon>
    </lineage>
</organism>
<name>A0A6J4Q5Z2_9ACTN</name>
<reference evidence="2" key="1">
    <citation type="submission" date="2020-02" db="EMBL/GenBank/DDBJ databases">
        <authorList>
            <person name="Meier V. D."/>
        </authorList>
    </citation>
    <scope>NUCLEOTIDE SEQUENCE</scope>
    <source>
        <strain evidence="2">AVDCRST_MAG78</strain>
    </source>
</reference>
<dbReference type="AlphaFoldDB" id="A0A6J4Q5Z2"/>
<feature type="compositionally biased region" description="Basic and acidic residues" evidence="1">
    <location>
        <begin position="231"/>
        <end position="245"/>
    </location>
</feature>
<feature type="compositionally biased region" description="Basic and acidic residues" evidence="1">
    <location>
        <begin position="272"/>
        <end position="282"/>
    </location>
</feature>
<sequence length="282" mass="31040">GCYRSFRRGDLEQGPLLCGHIVVRADKRAAAPLGVQDEHHNQRGASSFDPHHPAPGPNPRVLRGDLRRRRLLALAVEQRGHSRDYDGGVPRSRFRGGVRHSSPAVPIQERVYDLDPGDSLLPAGRHHRVALLTIQRDRPRQHLRGHDHPRRGLRFAADRLAPSCLLQGAAVRPRGGGQGGRGLDASGLLEGHSADLGAWGLHDGNPHLYLRLERVYLRQHVRLRRQYPSGDRLDPQLRRGLHGELRGSGGGGGGGDDTPGNTRPDLPAPDRLGPDRRGRQRV</sequence>
<evidence type="ECO:0000256" key="1">
    <source>
        <dbReference type="SAM" id="MobiDB-lite"/>
    </source>
</evidence>
<accession>A0A6J4Q5Z2</accession>